<proteinExistence type="predicted"/>
<accession>A0A699V4M1</accession>
<evidence type="ECO:0000313" key="2">
    <source>
        <dbReference type="EMBL" id="GFD27114.1"/>
    </source>
</evidence>
<dbReference type="EMBL" id="BKCJ011374288">
    <property type="protein sequence ID" value="GFD27114.1"/>
    <property type="molecule type" value="Genomic_DNA"/>
</dbReference>
<feature type="non-terminal residue" evidence="2">
    <location>
        <position position="1"/>
    </location>
</feature>
<reference evidence="2" key="1">
    <citation type="journal article" date="2019" name="Sci. Rep.">
        <title>Draft genome of Tanacetum cinerariifolium, the natural source of mosquito coil.</title>
        <authorList>
            <person name="Yamashiro T."/>
            <person name="Shiraishi A."/>
            <person name="Satake H."/>
            <person name="Nakayama K."/>
        </authorList>
    </citation>
    <scope>NUCLEOTIDE SEQUENCE</scope>
</reference>
<organism evidence="2">
    <name type="scientific">Tanacetum cinerariifolium</name>
    <name type="common">Dalmatian daisy</name>
    <name type="synonym">Chrysanthemum cinerariifolium</name>
    <dbReference type="NCBI Taxonomy" id="118510"/>
    <lineage>
        <taxon>Eukaryota</taxon>
        <taxon>Viridiplantae</taxon>
        <taxon>Streptophyta</taxon>
        <taxon>Embryophyta</taxon>
        <taxon>Tracheophyta</taxon>
        <taxon>Spermatophyta</taxon>
        <taxon>Magnoliopsida</taxon>
        <taxon>eudicotyledons</taxon>
        <taxon>Gunneridae</taxon>
        <taxon>Pentapetalae</taxon>
        <taxon>asterids</taxon>
        <taxon>campanulids</taxon>
        <taxon>Asterales</taxon>
        <taxon>Asteraceae</taxon>
        <taxon>Asteroideae</taxon>
        <taxon>Anthemideae</taxon>
        <taxon>Anthemidinae</taxon>
        <taxon>Tanacetum</taxon>
    </lineage>
</organism>
<feature type="region of interest" description="Disordered" evidence="1">
    <location>
        <begin position="90"/>
        <end position="127"/>
    </location>
</feature>
<comment type="caution">
    <text evidence="2">The sequence shown here is derived from an EMBL/GenBank/DDBJ whole genome shotgun (WGS) entry which is preliminary data.</text>
</comment>
<sequence>AQHRSGLQQQQRRGHGPVHVAVLPDSVVAVPNERGPRLGRLQVAEVLEHTVVEARDEQVRHARHNGNNPAVGPRNAVLGRHALVGEHAEKHVAQKAVRRESHEKIREHRHDAHFPGGGNKVSSKSHG</sequence>
<feature type="compositionally biased region" description="Basic and acidic residues" evidence="1">
    <location>
        <begin position="90"/>
        <end position="113"/>
    </location>
</feature>
<gene>
    <name evidence="2" type="ORF">Tci_899083</name>
</gene>
<name>A0A699V4M1_TANCI</name>
<evidence type="ECO:0000256" key="1">
    <source>
        <dbReference type="SAM" id="MobiDB-lite"/>
    </source>
</evidence>
<dbReference type="AlphaFoldDB" id="A0A699V4M1"/>
<protein>
    <submittedName>
        <fullName evidence="2">Uncharacterized protein</fullName>
    </submittedName>
</protein>